<gene>
    <name evidence="1" type="ORF">NDEV_1789</name>
</gene>
<protein>
    <recommendedName>
        <fullName evidence="3">DUF83 domain-containing protein</fullName>
    </recommendedName>
</protein>
<dbReference type="Proteomes" id="UP000196239">
    <property type="component" value="Chromosome 1"/>
</dbReference>
<accession>A0A128A5E4</accession>
<dbReference type="EMBL" id="LN890280">
    <property type="protein sequence ID" value="CUR52551.1"/>
    <property type="molecule type" value="Genomic_DNA"/>
</dbReference>
<sequence>MTESKASYKKAKIVGKVQDKIKEGIENYRAATDAPPRVDVYDVIEQVFAAINPQVADEGKITVDEVSGCLRNAYLDRKDPSESNHKQMVSKIMQKSAFSIMEKPIDGQLDAGSNVKIVGRADRVEDEVVMLFRSSEKLPEMPYPADFIHLNSYLFMFDKPEGVIVYFDREGNEMEFNVPKSERLLNETKRRAKILNTLLTNNIAPAIEPSEKCMECPHNEKCYYANEDKQKWGFWARGKWRELKSKPFL</sequence>
<evidence type="ECO:0000313" key="2">
    <source>
        <dbReference type="Proteomes" id="UP000196239"/>
    </source>
</evidence>
<evidence type="ECO:0000313" key="1">
    <source>
        <dbReference type="EMBL" id="CUR52551.1"/>
    </source>
</evidence>
<reference evidence="2" key="1">
    <citation type="submission" date="2015-10" db="EMBL/GenBank/DDBJ databases">
        <authorList>
            <person name="Lehtovirta-Morley L.E."/>
            <person name="Vieille C."/>
        </authorList>
    </citation>
    <scope>NUCLEOTIDE SEQUENCE [LARGE SCALE GENOMIC DNA]</scope>
</reference>
<dbReference type="KEGG" id="ndv:NDEV_1789"/>
<dbReference type="Gene3D" id="3.90.320.10">
    <property type="match status" value="1"/>
</dbReference>
<proteinExistence type="predicted"/>
<keyword evidence="2" id="KW-1185">Reference proteome</keyword>
<dbReference type="InterPro" id="IPR011604">
    <property type="entry name" value="PDDEXK-like_dom_sf"/>
</dbReference>
<name>A0A128A5E4_9ARCH</name>
<organism evidence="1 2">
    <name type="scientific">Nitrosotalea devaniterrae</name>
    <dbReference type="NCBI Taxonomy" id="1078905"/>
    <lineage>
        <taxon>Archaea</taxon>
        <taxon>Nitrososphaerota</taxon>
        <taxon>Nitrososphaeria</taxon>
        <taxon>Nitrosotaleales</taxon>
        <taxon>Nitrosotaleaceae</taxon>
        <taxon>Nitrosotalea</taxon>
    </lineage>
</organism>
<dbReference type="AlphaFoldDB" id="A0A128A5E4"/>
<evidence type="ECO:0008006" key="3">
    <source>
        <dbReference type="Google" id="ProtNLM"/>
    </source>
</evidence>